<evidence type="ECO:0000313" key="2">
    <source>
        <dbReference type="Proteomes" id="UP000003490"/>
    </source>
</evidence>
<reference evidence="1 2" key="1">
    <citation type="submission" date="2007-08" db="EMBL/GenBank/DDBJ databases">
        <title>Draft genome sequence of Clostridium leptum (DSM 753).</title>
        <authorList>
            <person name="Sudarsanam P."/>
            <person name="Ley R."/>
            <person name="Guruge J."/>
            <person name="Turnbaugh P.J."/>
            <person name="Mahowald M."/>
            <person name="Liep D."/>
            <person name="Gordon J."/>
        </authorList>
    </citation>
    <scope>NUCLEOTIDE SEQUENCE [LARGE SCALE GENOMIC DNA]</scope>
    <source>
        <strain evidence="1 2">DSM 753</strain>
    </source>
</reference>
<protein>
    <submittedName>
        <fullName evidence="1">Uncharacterized protein</fullName>
    </submittedName>
</protein>
<evidence type="ECO:0000313" key="1">
    <source>
        <dbReference type="EMBL" id="EDO61974.1"/>
    </source>
</evidence>
<gene>
    <name evidence="1" type="ORF">CLOLEP_01485</name>
</gene>
<dbReference type="AlphaFoldDB" id="A7VSE3"/>
<reference evidence="1 2" key="2">
    <citation type="submission" date="2007-08" db="EMBL/GenBank/DDBJ databases">
        <authorList>
            <person name="Fulton L."/>
            <person name="Clifton S."/>
            <person name="Fulton B."/>
            <person name="Xu J."/>
            <person name="Minx P."/>
            <person name="Pepin K.H."/>
            <person name="Johnson M."/>
            <person name="Thiruvilangam P."/>
            <person name="Bhonagiri V."/>
            <person name="Nash W.E."/>
            <person name="Wang C."/>
            <person name="Mardis E.R."/>
            <person name="Wilson R.K."/>
        </authorList>
    </citation>
    <scope>NUCLEOTIDE SEQUENCE [LARGE SCALE GENOMIC DNA]</scope>
    <source>
        <strain evidence="1 2">DSM 753</strain>
    </source>
</reference>
<dbReference type="EMBL" id="ABCB02000017">
    <property type="protein sequence ID" value="EDO61974.1"/>
    <property type="molecule type" value="Genomic_DNA"/>
</dbReference>
<dbReference type="HOGENOM" id="CLU_2768516_0_0_9"/>
<dbReference type="Proteomes" id="UP000003490">
    <property type="component" value="Unassembled WGS sequence"/>
</dbReference>
<name>A7VSE3_9FIRM</name>
<sequence>MSICNEKIRHFFIKKSSLFCLFFRPVFVFHRLCYNKSVTLRFCRRKNNFPRLRDKTKPYHKSDHGRSDS</sequence>
<proteinExistence type="predicted"/>
<organism evidence="1 2">
    <name type="scientific">[Clostridium] leptum DSM 753</name>
    <dbReference type="NCBI Taxonomy" id="428125"/>
    <lineage>
        <taxon>Bacteria</taxon>
        <taxon>Bacillati</taxon>
        <taxon>Bacillota</taxon>
        <taxon>Clostridia</taxon>
        <taxon>Eubacteriales</taxon>
        <taxon>Oscillospiraceae</taxon>
        <taxon>Oscillospiraceae incertae sedis</taxon>
    </lineage>
</organism>
<comment type="caution">
    <text evidence="1">The sequence shown here is derived from an EMBL/GenBank/DDBJ whole genome shotgun (WGS) entry which is preliminary data.</text>
</comment>
<accession>A7VSE3</accession>